<dbReference type="SUPFAM" id="SSF46785">
    <property type="entry name" value="Winged helix' DNA-binding domain"/>
    <property type="match status" value="1"/>
</dbReference>
<dbReference type="InterPro" id="IPR036390">
    <property type="entry name" value="WH_DNA-bd_sf"/>
</dbReference>
<dbReference type="EMBL" id="CP000473">
    <property type="protein sequence ID" value="ABJ88820.1"/>
    <property type="molecule type" value="Genomic_DNA"/>
</dbReference>
<sequence length="159" mass="18086" precursor="true">MSQPDVETVLRCYPQIYFACHKRHVRDSQTQEILSGHQASVLDHLDDVQPTPLFDLARHMGVTASTMSLTMDRLVRGGYVVRERSAEDRRRLDLRLTPAGLRIKKQQKVLEPELVASVLSHLDERKRKQALRGLELFAEASRAMIAAGDLKRFLRRGAA</sequence>
<dbReference type="eggNOG" id="COG1846">
    <property type="taxonomic scope" value="Bacteria"/>
</dbReference>
<protein>
    <submittedName>
        <fullName evidence="5">Transcriptional regulator, MarR family</fullName>
    </submittedName>
</protein>
<dbReference type="STRING" id="234267.Acid_7926"/>
<dbReference type="PANTHER" id="PTHR33164:SF43">
    <property type="entry name" value="HTH-TYPE TRANSCRIPTIONAL REPRESSOR YETL"/>
    <property type="match status" value="1"/>
</dbReference>
<dbReference type="OrthoDB" id="129151at2"/>
<name>Q01NF0_SOLUE</name>
<evidence type="ECO:0000259" key="4">
    <source>
        <dbReference type="PROSITE" id="PS50995"/>
    </source>
</evidence>
<proteinExistence type="predicted"/>
<keyword evidence="2" id="KW-0238">DNA-binding</keyword>
<evidence type="ECO:0000256" key="3">
    <source>
        <dbReference type="ARBA" id="ARBA00023163"/>
    </source>
</evidence>
<dbReference type="Gene3D" id="1.10.10.10">
    <property type="entry name" value="Winged helix-like DNA-binding domain superfamily/Winged helix DNA-binding domain"/>
    <property type="match status" value="1"/>
</dbReference>
<dbReference type="PROSITE" id="PS01117">
    <property type="entry name" value="HTH_MARR_1"/>
    <property type="match status" value="1"/>
</dbReference>
<dbReference type="InterPro" id="IPR000835">
    <property type="entry name" value="HTH_MarR-typ"/>
</dbReference>
<reference evidence="5" key="1">
    <citation type="submission" date="2006-10" db="EMBL/GenBank/DDBJ databases">
        <title>Complete sequence of Solibacter usitatus Ellin6076.</title>
        <authorList>
            <consortium name="US DOE Joint Genome Institute"/>
            <person name="Copeland A."/>
            <person name="Lucas S."/>
            <person name="Lapidus A."/>
            <person name="Barry K."/>
            <person name="Detter J.C."/>
            <person name="Glavina del Rio T."/>
            <person name="Hammon N."/>
            <person name="Israni S."/>
            <person name="Dalin E."/>
            <person name="Tice H."/>
            <person name="Pitluck S."/>
            <person name="Thompson L.S."/>
            <person name="Brettin T."/>
            <person name="Bruce D."/>
            <person name="Han C."/>
            <person name="Tapia R."/>
            <person name="Gilna P."/>
            <person name="Schmutz J."/>
            <person name="Larimer F."/>
            <person name="Land M."/>
            <person name="Hauser L."/>
            <person name="Kyrpides N."/>
            <person name="Mikhailova N."/>
            <person name="Janssen P.H."/>
            <person name="Kuske C.R."/>
            <person name="Richardson P."/>
        </authorList>
    </citation>
    <scope>NUCLEOTIDE SEQUENCE</scope>
    <source>
        <strain evidence="5">Ellin6076</strain>
    </source>
</reference>
<keyword evidence="3" id="KW-0804">Transcription</keyword>
<dbReference type="GO" id="GO:0006950">
    <property type="term" value="P:response to stress"/>
    <property type="evidence" value="ECO:0007669"/>
    <property type="project" value="TreeGrafter"/>
</dbReference>
<dbReference type="HOGENOM" id="CLU_1576242_0_0_0"/>
<dbReference type="SMART" id="SM00347">
    <property type="entry name" value="HTH_MARR"/>
    <property type="match status" value="1"/>
</dbReference>
<dbReference type="InterPro" id="IPR036388">
    <property type="entry name" value="WH-like_DNA-bd_sf"/>
</dbReference>
<accession>Q01NF0</accession>
<organism evidence="5">
    <name type="scientific">Solibacter usitatus (strain Ellin6076)</name>
    <dbReference type="NCBI Taxonomy" id="234267"/>
    <lineage>
        <taxon>Bacteria</taxon>
        <taxon>Pseudomonadati</taxon>
        <taxon>Acidobacteriota</taxon>
        <taxon>Terriglobia</taxon>
        <taxon>Bryobacterales</taxon>
        <taxon>Solibacteraceae</taxon>
        <taxon>Candidatus Solibacter</taxon>
    </lineage>
</organism>
<keyword evidence="1" id="KW-0805">Transcription regulation</keyword>
<dbReference type="InParanoid" id="Q01NF0"/>
<gene>
    <name evidence="5" type="ordered locus">Acid_7926</name>
</gene>
<evidence type="ECO:0000313" key="5">
    <source>
        <dbReference type="EMBL" id="ABJ88820.1"/>
    </source>
</evidence>
<dbReference type="InterPro" id="IPR039422">
    <property type="entry name" value="MarR/SlyA-like"/>
</dbReference>
<dbReference type="AlphaFoldDB" id="Q01NF0"/>
<evidence type="ECO:0000256" key="2">
    <source>
        <dbReference type="ARBA" id="ARBA00023125"/>
    </source>
</evidence>
<dbReference type="Pfam" id="PF12802">
    <property type="entry name" value="MarR_2"/>
    <property type="match status" value="1"/>
</dbReference>
<dbReference type="GO" id="GO:0003700">
    <property type="term" value="F:DNA-binding transcription factor activity"/>
    <property type="evidence" value="ECO:0007669"/>
    <property type="project" value="InterPro"/>
</dbReference>
<evidence type="ECO:0000256" key="1">
    <source>
        <dbReference type="ARBA" id="ARBA00023015"/>
    </source>
</evidence>
<dbReference type="PROSITE" id="PS50995">
    <property type="entry name" value="HTH_MARR_2"/>
    <property type="match status" value="1"/>
</dbReference>
<dbReference type="KEGG" id="sus:Acid_7926"/>
<dbReference type="GO" id="GO:0003677">
    <property type="term" value="F:DNA binding"/>
    <property type="evidence" value="ECO:0007669"/>
    <property type="project" value="UniProtKB-KW"/>
</dbReference>
<feature type="domain" description="HTH marR-type" evidence="4">
    <location>
        <begin position="1"/>
        <end position="139"/>
    </location>
</feature>
<dbReference type="PANTHER" id="PTHR33164">
    <property type="entry name" value="TRANSCRIPTIONAL REGULATOR, MARR FAMILY"/>
    <property type="match status" value="1"/>
</dbReference>
<dbReference type="InterPro" id="IPR023187">
    <property type="entry name" value="Tscrpt_reg_MarR-type_CS"/>
</dbReference>